<proteinExistence type="predicted"/>
<dbReference type="EMBL" id="MU003699">
    <property type="protein sequence ID" value="KAF2810653.1"/>
    <property type="molecule type" value="Genomic_DNA"/>
</dbReference>
<dbReference type="RefSeq" id="XP_033577617.1">
    <property type="nucleotide sequence ID" value="XM_033727945.1"/>
</dbReference>
<protein>
    <submittedName>
        <fullName evidence="2 4">Uncharacterized protein</fullName>
    </submittedName>
</protein>
<evidence type="ECO:0000313" key="3">
    <source>
        <dbReference type="Proteomes" id="UP000504636"/>
    </source>
</evidence>
<accession>A0A6A6YQ50</accession>
<gene>
    <name evidence="2 4" type="ORF">BDZ99DRAFT_569997</name>
</gene>
<evidence type="ECO:0000313" key="2">
    <source>
        <dbReference type="EMBL" id="KAF2810653.1"/>
    </source>
</evidence>
<feature type="compositionally biased region" description="Low complexity" evidence="1">
    <location>
        <begin position="434"/>
        <end position="461"/>
    </location>
</feature>
<name>A0A6A6YQ50_9PEZI</name>
<evidence type="ECO:0000313" key="4">
    <source>
        <dbReference type="RefSeq" id="XP_033577617.1"/>
    </source>
</evidence>
<sequence length="548" mass="59134">MHTRQKQLEAQAQYGNAMKALRLYLQGPTKQATSDTLCAVWLLIICQDWIGRHQSKHGDHYEGLSHILNAVASKQDWSDPFDIAMILISSMIVIIDSITNPKVRLGPWFQRFAEAYGPARSSTSDDASMFQTLKLHSLAKIAEYIRNPGPNRFGIEVAYRDIRIDILRIKQCLAEIESPDSPKEVPQNLPTLDYLKLLFRHQVAYGIMIQLTTLLNYILRAFNPPNAQLYELHEASLFFADELVSLARKAAPFRPLGASFITQALCAAWAATEDSARQADIEVVLKDYETDLPNASYVPVAKWARMELEKLRAKVSPSRGLDLQVSADTEELSEEVRRVGARVLPPLKSESVIPLVAVPTAPSLLIPAITTPAEKEPLSVPTSPSSILVPDSNAATLPSPSQANASAPKPTEEAGTVSTPIPSSERLPRTLITASKPASPQSPPSSADLGQTITTTTPSSQISAQGFISLPASAISGPGAMVSGPTALITSLSSREPETFSLLGVNTSAAATPVMMFAGAAPRIRDGGNSAWMTCGLGIVWAALGLRV</sequence>
<feature type="region of interest" description="Disordered" evidence="1">
    <location>
        <begin position="375"/>
        <end position="461"/>
    </location>
</feature>
<keyword evidence="3" id="KW-1185">Reference proteome</keyword>
<reference evidence="4" key="3">
    <citation type="submission" date="2025-04" db="UniProtKB">
        <authorList>
            <consortium name="RefSeq"/>
        </authorList>
    </citation>
    <scope>IDENTIFICATION</scope>
    <source>
        <strain evidence="4">CBS 304.34</strain>
    </source>
</reference>
<reference evidence="2 4" key="1">
    <citation type="journal article" date="2020" name="Stud. Mycol.">
        <title>101 Dothideomycetes genomes: a test case for predicting lifestyles and emergence of pathogens.</title>
        <authorList>
            <person name="Haridas S."/>
            <person name="Albert R."/>
            <person name="Binder M."/>
            <person name="Bloem J."/>
            <person name="Labutti K."/>
            <person name="Salamov A."/>
            <person name="Andreopoulos B."/>
            <person name="Baker S."/>
            <person name="Barry K."/>
            <person name="Bills G."/>
            <person name="Bluhm B."/>
            <person name="Cannon C."/>
            <person name="Castanera R."/>
            <person name="Culley D."/>
            <person name="Daum C."/>
            <person name="Ezra D."/>
            <person name="Gonzalez J."/>
            <person name="Henrissat B."/>
            <person name="Kuo A."/>
            <person name="Liang C."/>
            <person name="Lipzen A."/>
            <person name="Lutzoni F."/>
            <person name="Magnuson J."/>
            <person name="Mondo S."/>
            <person name="Nolan M."/>
            <person name="Ohm R."/>
            <person name="Pangilinan J."/>
            <person name="Park H.-J."/>
            <person name="Ramirez L."/>
            <person name="Alfaro M."/>
            <person name="Sun H."/>
            <person name="Tritt A."/>
            <person name="Yoshinaga Y."/>
            <person name="Zwiers L.-H."/>
            <person name="Turgeon B."/>
            <person name="Goodwin S."/>
            <person name="Spatafora J."/>
            <person name="Crous P."/>
            <person name="Grigoriev I."/>
        </authorList>
    </citation>
    <scope>NUCLEOTIDE SEQUENCE</scope>
    <source>
        <strain evidence="2 4">CBS 304.34</strain>
    </source>
</reference>
<evidence type="ECO:0000256" key="1">
    <source>
        <dbReference type="SAM" id="MobiDB-lite"/>
    </source>
</evidence>
<dbReference type="AlphaFoldDB" id="A0A6A6YQ50"/>
<feature type="compositionally biased region" description="Polar residues" evidence="1">
    <location>
        <begin position="393"/>
        <end position="405"/>
    </location>
</feature>
<reference evidence="4" key="2">
    <citation type="submission" date="2020-04" db="EMBL/GenBank/DDBJ databases">
        <authorList>
            <consortium name="NCBI Genome Project"/>
        </authorList>
    </citation>
    <scope>NUCLEOTIDE SEQUENCE</scope>
    <source>
        <strain evidence="4">CBS 304.34</strain>
    </source>
</reference>
<dbReference type="Proteomes" id="UP000504636">
    <property type="component" value="Unplaced"/>
</dbReference>
<organism evidence="2">
    <name type="scientific">Mytilinidion resinicola</name>
    <dbReference type="NCBI Taxonomy" id="574789"/>
    <lineage>
        <taxon>Eukaryota</taxon>
        <taxon>Fungi</taxon>
        <taxon>Dikarya</taxon>
        <taxon>Ascomycota</taxon>
        <taxon>Pezizomycotina</taxon>
        <taxon>Dothideomycetes</taxon>
        <taxon>Pleosporomycetidae</taxon>
        <taxon>Mytilinidiales</taxon>
        <taxon>Mytilinidiaceae</taxon>
        <taxon>Mytilinidion</taxon>
    </lineage>
</organism>
<dbReference type="OrthoDB" id="4314040at2759"/>
<dbReference type="GeneID" id="54468838"/>